<dbReference type="InterPro" id="IPR046275">
    <property type="entry name" value="DUF6308"/>
</dbReference>
<dbReference type="Proteomes" id="UP000093819">
    <property type="component" value="Unassembled WGS sequence"/>
</dbReference>
<organism evidence="1 2">
    <name type="scientific">Mycobacterium asiaticum</name>
    <dbReference type="NCBI Taxonomy" id="1790"/>
    <lineage>
        <taxon>Bacteria</taxon>
        <taxon>Bacillati</taxon>
        <taxon>Actinomycetota</taxon>
        <taxon>Actinomycetes</taxon>
        <taxon>Mycobacteriales</taxon>
        <taxon>Mycobacteriaceae</taxon>
        <taxon>Mycobacterium</taxon>
    </lineage>
</organism>
<dbReference type="Pfam" id="PF19827">
    <property type="entry name" value="DUF6308"/>
    <property type="match status" value="1"/>
</dbReference>
<evidence type="ECO:0000313" key="2">
    <source>
        <dbReference type="Proteomes" id="UP000093819"/>
    </source>
</evidence>
<protein>
    <submittedName>
        <fullName evidence="1">Uncharacterized protein</fullName>
    </submittedName>
</protein>
<reference evidence="1 2" key="1">
    <citation type="submission" date="2016-06" db="EMBL/GenBank/DDBJ databases">
        <authorList>
            <person name="Kjaerup R.B."/>
            <person name="Dalgaard T.S."/>
            <person name="Juul-Madsen H.R."/>
        </authorList>
    </citation>
    <scope>NUCLEOTIDE SEQUENCE [LARGE SCALE GENOMIC DNA]</scope>
    <source>
        <strain evidence="1 2">1245335.1</strain>
    </source>
</reference>
<name>A0A1A3NQ25_MYCAS</name>
<sequence length="216" mass="24170">MYTGWKRRWPQPVVDCDTDSAVSLIRRYYGKRADGRPVYSGSQFESVAARNAHPDTIGPDEFSAVSLLSVAVTGHAALRLLSQADEIARLLARIPNVDIVDAEPDILESGSAPANQLWKLLRSGKDGIGRTTTSKLMAAKRPRLIPIWDSFIEHATGLDTIGYWRRFQLVLLADDRRIWNWLNDVRGNVPGLPDHVSTLRVLDVLLWMLVETDALN</sequence>
<gene>
    <name evidence="1" type="ORF">A5635_21825</name>
</gene>
<proteinExistence type="predicted"/>
<dbReference type="OrthoDB" id="5178186at2"/>
<comment type="caution">
    <text evidence="1">The sequence shown here is derived from an EMBL/GenBank/DDBJ whole genome shotgun (WGS) entry which is preliminary data.</text>
</comment>
<evidence type="ECO:0000313" key="1">
    <source>
        <dbReference type="EMBL" id="OBK22392.1"/>
    </source>
</evidence>
<dbReference type="AlphaFoldDB" id="A0A1A3NQ25"/>
<accession>A0A1A3NQ25</accession>
<dbReference type="EMBL" id="LZLR01000094">
    <property type="protein sequence ID" value="OBK22392.1"/>
    <property type="molecule type" value="Genomic_DNA"/>
</dbReference>